<comment type="caution">
    <text evidence="6">The sequence shown here is derived from an EMBL/GenBank/DDBJ whole genome shotgun (WGS) entry which is preliminary data.</text>
</comment>
<dbReference type="GO" id="GO:0031177">
    <property type="term" value="F:phosphopantetheine binding"/>
    <property type="evidence" value="ECO:0007669"/>
    <property type="project" value="InterPro"/>
</dbReference>
<dbReference type="EMBL" id="JAADZU010000106">
    <property type="protein sequence ID" value="NDK92217.1"/>
    <property type="molecule type" value="Genomic_DNA"/>
</dbReference>
<dbReference type="InterPro" id="IPR006162">
    <property type="entry name" value="Ppantetheine_attach_site"/>
</dbReference>
<name>A0A7K3LXE5_9ACTN</name>
<evidence type="ECO:0000313" key="7">
    <source>
        <dbReference type="Proteomes" id="UP000466307"/>
    </source>
</evidence>
<dbReference type="PROSITE" id="PS50075">
    <property type="entry name" value="CARRIER"/>
    <property type="match status" value="1"/>
</dbReference>
<dbReference type="Proteomes" id="UP000466307">
    <property type="component" value="Unassembled WGS sequence"/>
</dbReference>
<evidence type="ECO:0000256" key="3">
    <source>
        <dbReference type="ARBA" id="ARBA00022553"/>
    </source>
</evidence>
<dbReference type="Pfam" id="PF00501">
    <property type="entry name" value="AMP-binding"/>
    <property type="match status" value="1"/>
</dbReference>
<dbReference type="Gene3D" id="3.30.300.30">
    <property type="match status" value="1"/>
</dbReference>
<dbReference type="NCBIfam" id="TIGR01733">
    <property type="entry name" value="AA-adenyl-dom"/>
    <property type="match status" value="1"/>
</dbReference>
<dbReference type="PROSITE" id="PS00455">
    <property type="entry name" value="AMP_BINDING"/>
    <property type="match status" value="1"/>
</dbReference>
<dbReference type="InterPro" id="IPR036736">
    <property type="entry name" value="ACP-like_sf"/>
</dbReference>
<dbReference type="GO" id="GO:0005829">
    <property type="term" value="C:cytosol"/>
    <property type="evidence" value="ECO:0007669"/>
    <property type="project" value="TreeGrafter"/>
</dbReference>
<keyword evidence="2" id="KW-0596">Phosphopantetheine</keyword>
<dbReference type="Gene3D" id="2.30.38.10">
    <property type="entry name" value="Luciferase, Domain 3"/>
    <property type="match status" value="1"/>
</dbReference>
<dbReference type="InterPro" id="IPR029058">
    <property type="entry name" value="AB_hydrolase_fold"/>
</dbReference>
<dbReference type="InterPro" id="IPR010071">
    <property type="entry name" value="AA_adenyl_dom"/>
</dbReference>
<reference evidence="6 7" key="1">
    <citation type="submission" date="2020-01" db="EMBL/GenBank/DDBJ databases">
        <title>Investigation of new actinobacteria for the biodesulphurisation of diesel fuel.</title>
        <authorList>
            <person name="Athi Narayanan S.M."/>
        </authorList>
    </citation>
    <scope>NUCLEOTIDE SEQUENCE [LARGE SCALE GENOMIC DNA]</scope>
    <source>
        <strain evidence="6 7">213E</strain>
    </source>
</reference>
<dbReference type="InterPro" id="IPR000873">
    <property type="entry name" value="AMP-dep_synth/lig_dom"/>
</dbReference>
<dbReference type="PANTHER" id="PTHR45527">
    <property type="entry name" value="NONRIBOSOMAL PEPTIDE SYNTHETASE"/>
    <property type="match status" value="1"/>
</dbReference>
<dbReference type="SMART" id="SM00824">
    <property type="entry name" value="PKS_TE"/>
    <property type="match status" value="1"/>
</dbReference>
<comment type="cofactor">
    <cofactor evidence="1">
        <name>pantetheine 4'-phosphate</name>
        <dbReference type="ChEBI" id="CHEBI:47942"/>
    </cofactor>
</comment>
<accession>A0A7K3LXE5</accession>
<dbReference type="UniPathway" id="UPA00011"/>
<dbReference type="Gene3D" id="3.40.50.1820">
    <property type="entry name" value="alpha/beta hydrolase"/>
    <property type="match status" value="1"/>
</dbReference>
<dbReference type="RefSeq" id="WP_059039403.1">
    <property type="nucleotide sequence ID" value="NZ_JAADZU010000106.1"/>
</dbReference>
<dbReference type="GO" id="GO:0009366">
    <property type="term" value="C:enterobactin synthetase complex"/>
    <property type="evidence" value="ECO:0007669"/>
    <property type="project" value="TreeGrafter"/>
</dbReference>
<evidence type="ECO:0000256" key="4">
    <source>
        <dbReference type="SAM" id="MobiDB-lite"/>
    </source>
</evidence>
<dbReference type="GO" id="GO:0009239">
    <property type="term" value="P:enterobactin biosynthetic process"/>
    <property type="evidence" value="ECO:0007669"/>
    <property type="project" value="TreeGrafter"/>
</dbReference>
<dbReference type="PROSITE" id="PS00012">
    <property type="entry name" value="PHOSPHOPANTETHEINE"/>
    <property type="match status" value="1"/>
</dbReference>
<dbReference type="Gene3D" id="3.40.50.980">
    <property type="match status" value="2"/>
</dbReference>
<dbReference type="InterPro" id="IPR023213">
    <property type="entry name" value="CAT-like_dom_sf"/>
</dbReference>
<dbReference type="Pfam" id="PF00668">
    <property type="entry name" value="Condensation"/>
    <property type="match status" value="1"/>
</dbReference>
<dbReference type="Pfam" id="PF13193">
    <property type="entry name" value="AMP-binding_C"/>
    <property type="match status" value="1"/>
</dbReference>
<dbReference type="Pfam" id="PF00550">
    <property type="entry name" value="PP-binding"/>
    <property type="match status" value="1"/>
</dbReference>
<dbReference type="SUPFAM" id="SSF56801">
    <property type="entry name" value="Acetyl-CoA synthetase-like"/>
    <property type="match status" value="1"/>
</dbReference>
<dbReference type="InterPro" id="IPR045851">
    <property type="entry name" value="AMP-bd_C_sf"/>
</dbReference>
<dbReference type="Gene3D" id="3.30.559.30">
    <property type="entry name" value="Nonribosomal peptide synthetase, condensation domain"/>
    <property type="match status" value="1"/>
</dbReference>
<feature type="compositionally biased region" description="Gly residues" evidence="4">
    <location>
        <begin position="1050"/>
        <end position="1063"/>
    </location>
</feature>
<feature type="region of interest" description="Disordered" evidence="4">
    <location>
        <begin position="1043"/>
        <end position="1068"/>
    </location>
</feature>
<proteinExistence type="predicted"/>
<organism evidence="6 7">
    <name type="scientific">Gordonia desulfuricans</name>
    <dbReference type="NCBI Taxonomy" id="89051"/>
    <lineage>
        <taxon>Bacteria</taxon>
        <taxon>Bacillati</taxon>
        <taxon>Actinomycetota</taxon>
        <taxon>Actinomycetes</taxon>
        <taxon>Mycobacteriales</taxon>
        <taxon>Gordoniaceae</taxon>
        <taxon>Gordonia</taxon>
    </lineage>
</organism>
<feature type="domain" description="Carrier" evidence="5">
    <location>
        <begin position="964"/>
        <end position="1041"/>
    </location>
</feature>
<gene>
    <name evidence="6" type="ORF">GYA93_22035</name>
</gene>
<dbReference type="SMART" id="SM00823">
    <property type="entry name" value="PKS_PP"/>
    <property type="match status" value="1"/>
</dbReference>
<protein>
    <submittedName>
        <fullName evidence="6">Non-ribosomal peptide synthetase</fullName>
    </submittedName>
</protein>
<keyword evidence="7" id="KW-1185">Reference proteome</keyword>
<evidence type="ECO:0000313" key="6">
    <source>
        <dbReference type="EMBL" id="NDK92217.1"/>
    </source>
</evidence>
<dbReference type="InterPro" id="IPR020845">
    <property type="entry name" value="AMP-binding_CS"/>
</dbReference>
<dbReference type="GO" id="GO:0043041">
    <property type="term" value="P:amino acid activation for nonribosomal peptide biosynthetic process"/>
    <property type="evidence" value="ECO:0007669"/>
    <property type="project" value="TreeGrafter"/>
</dbReference>
<dbReference type="InterPro" id="IPR020806">
    <property type="entry name" value="PKS_PP-bd"/>
</dbReference>
<dbReference type="GO" id="GO:0008610">
    <property type="term" value="P:lipid biosynthetic process"/>
    <property type="evidence" value="ECO:0007669"/>
    <property type="project" value="UniProtKB-ARBA"/>
</dbReference>
<dbReference type="InterPro" id="IPR001242">
    <property type="entry name" value="Condensation_dom"/>
</dbReference>
<dbReference type="SUPFAM" id="SSF47336">
    <property type="entry name" value="ACP-like"/>
    <property type="match status" value="1"/>
</dbReference>
<dbReference type="PANTHER" id="PTHR45527:SF1">
    <property type="entry name" value="FATTY ACID SYNTHASE"/>
    <property type="match status" value="1"/>
</dbReference>
<evidence type="ECO:0000259" key="5">
    <source>
        <dbReference type="PROSITE" id="PS50075"/>
    </source>
</evidence>
<dbReference type="InterPro" id="IPR009081">
    <property type="entry name" value="PP-bd_ACP"/>
</dbReference>
<dbReference type="InterPro" id="IPR025110">
    <property type="entry name" value="AMP-bd_C"/>
</dbReference>
<dbReference type="InterPro" id="IPR001031">
    <property type="entry name" value="Thioesterase"/>
</dbReference>
<dbReference type="SUPFAM" id="SSF53474">
    <property type="entry name" value="alpha/beta-Hydrolases"/>
    <property type="match status" value="1"/>
</dbReference>
<dbReference type="GO" id="GO:0047527">
    <property type="term" value="F:2,3-dihydroxybenzoate-serine ligase activity"/>
    <property type="evidence" value="ECO:0007669"/>
    <property type="project" value="TreeGrafter"/>
</dbReference>
<sequence>MPHSPTAVWRDDRTVTDPGLVELSAAQSELWLAQQVHPTVPFAISQYFDLRGPVDLGLLEQCTRRAGHELESPHVRFTVVDGRPLQFVDHGIETAFDRIDLTGYPDPDRVAHRWMLEDTNRIIDLTGGDVSKVVLFVLGPDRYRCYGRAHHIAVDGYGAGRLLARGAELYSAAAEGRPAAPSGALSVARIVAAERRYRSSPRFADDREYWREHLADLTHVTSLGERHTAPSSNPHVVQETLDAPAVSRIEAVGRRSGAGMAEVLVAALAAFLAQMTGDGDVTVSLPVAGRITHALRRSAGMVSNVVPVRVRGVADSSIDDIVRRTRATLVGALRHQLYRHEDLLRDQGVGVAGRNGYGPLINVLTFPEHIGFGAARGRAHLLSAGPVDDLTINCYRFGDGPLNIDFFANPGRYGAEELRQYHRQFLDCLSRFLQASGEQRVLDAVTATRSIAAAQPLRSGRLLPDLLAAGVGSGARIAVRAQGRSLTYRELDQRTAQWARELIAHGAGPEVVVAVALPRSVESVMALWAVARTGAVFFPVDPSGPPARLQGLFANSQAAMGVTHQRWRSALDGTGVADWLVLDDEFTSAALTHPVTTVTDADRIRPLRAAHPAYLIYTSGSTGQPKGVLTTHEGLAALGDDLIARYRIDPTSVVPQTHSPYCDASMLEYLSAFASGGTLVIPEPEVVAGERLARVITDHAITHLMLTPAILATLDRDRLTSLQTVAVGGDACPPALADHWAARVAMFNSYGPTEATVVVTQTDRMVPGSAVSIGRPLPGVQLCVLDTRLRPVPRGARGELYLAGDATARAYLRQPAVTAQSFVANPHGPEGTRMYRTGDVVRERPDGTLQYLGRSDNQISLRGQRIEPAEVERALADDDAVVHAAVRIWSSETLGDRLIGYIVAADTATDRSAVVTRLRKALPAAMIPDALMIVPEIPINPSSGKTDRSKLPDPRTVARPEFREPRTTVEHSVALAISEVTGQSDVGLDDNFFELGGNSLLAVDLCRRLSEETGADVTMSMLFTPTVQTMSTAIDRATAASRAADTRGAGDLGTGDLGAGSHGAGATDDHGSEVDLALATILPLRATGVGTPLVCLHSAVPLAWCYTGLLPYIGNRPIYGVQTPAIATGSEFGHTVDELVEMYRRELTRVLPRGPVHLLGWSLGGQLAHALAEGLHADGHPVDLVVMLDSVAFAEGVSPPPEPPTMRDLVTHLEGNESETPDTRPLTVDGAVATLAQSSGPGRGLTRTQLERLHRAYVACVMMSASYRPSPVDADLLYFSTRRGITAGLTGEMWQPHFSGHIIEHDVDVSHAQMTNPEALAVIGPILDGELRRRH</sequence>
<dbReference type="Pfam" id="PF00975">
    <property type="entry name" value="Thioesterase"/>
    <property type="match status" value="1"/>
</dbReference>
<dbReference type="InterPro" id="IPR020802">
    <property type="entry name" value="TesA-like"/>
</dbReference>
<evidence type="ECO:0000256" key="1">
    <source>
        <dbReference type="ARBA" id="ARBA00001957"/>
    </source>
</evidence>
<evidence type="ECO:0000256" key="2">
    <source>
        <dbReference type="ARBA" id="ARBA00022450"/>
    </source>
</evidence>
<dbReference type="SUPFAM" id="SSF52777">
    <property type="entry name" value="CoA-dependent acyltransferases"/>
    <property type="match status" value="2"/>
</dbReference>
<keyword evidence="3" id="KW-0597">Phosphoprotein</keyword>
<dbReference type="Gene3D" id="3.30.559.10">
    <property type="entry name" value="Chloramphenicol acetyltransferase-like domain"/>
    <property type="match status" value="1"/>
</dbReference>